<reference evidence="2 3" key="1">
    <citation type="journal article" date="2015" name="Emerg. Microbes Infect.">
        <title>Characterization of 17 strains belonging to the Mycobacterium simiae complex and description of Mycobacterium paraense sp. nov.</title>
        <authorList>
            <person name="Fusco da Costa A.R."/>
            <person name="Fedrizzi T."/>
            <person name="Lopes M.L."/>
            <person name="Pecorari M."/>
            <person name="Oliveira da Costa W.L."/>
            <person name="Giacobazzi E."/>
            <person name="da Costa Bahia J.R."/>
            <person name="De Sanctis V."/>
            <person name="Batista Lima K.V."/>
            <person name="Bertorelli R."/>
            <person name="Grottola A."/>
            <person name="Fabio A."/>
            <person name="Mariottini A."/>
            <person name="Ferretti P."/>
            <person name="Di Leva F."/>
            <person name="Fregni Serpini G."/>
            <person name="Tagliazucchi S."/>
            <person name="Rumpianesi F."/>
            <person name="Jousson O."/>
            <person name="Segata N."/>
            <person name="Tortoli E."/>
        </authorList>
    </citation>
    <scope>NUCLEOTIDE SEQUENCE [LARGE SCALE GENOMIC DNA]</scope>
    <source>
        <strain evidence="2 3">FI-07156</strain>
    </source>
</reference>
<keyword evidence="3" id="KW-1185">Reference proteome</keyword>
<comment type="caution">
    <text evidence="2">The sequence shown here is derived from an EMBL/GenBank/DDBJ whole genome shotgun (WGS) entry which is preliminary data.</text>
</comment>
<protein>
    <recommendedName>
        <fullName evidence="1">YcaO domain-containing protein</fullName>
    </recommendedName>
</protein>
<evidence type="ECO:0000259" key="1">
    <source>
        <dbReference type="PROSITE" id="PS51664"/>
    </source>
</evidence>
<feature type="domain" description="YcaO" evidence="1">
    <location>
        <begin position="1"/>
        <end position="270"/>
    </location>
</feature>
<organism evidence="2 3">
    <name type="scientific">Mycobacterium paraense</name>
    <dbReference type="NCBI Taxonomy" id="767916"/>
    <lineage>
        <taxon>Bacteria</taxon>
        <taxon>Bacillati</taxon>
        <taxon>Actinomycetota</taxon>
        <taxon>Actinomycetes</taxon>
        <taxon>Mycobacteriales</taxon>
        <taxon>Mycobacteriaceae</taxon>
        <taxon>Mycobacterium</taxon>
        <taxon>Mycobacterium simiae complex</taxon>
    </lineage>
</organism>
<dbReference type="EMBL" id="LQPK01000002">
    <property type="protein sequence ID" value="ORW33764.1"/>
    <property type="molecule type" value="Genomic_DNA"/>
</dbReference>
<dbReference type="Pfam" id="PF02624">
    <property type="entry name" value="YcaO"/>
    <property type="match status" value="1"/>
</dbReference>
<evidence type="ECO:0000313" key="2">
    <source>
        <dbReference type="EMBL" id="ORW33764.1"/>
    </source>
</evidence>
<proteinExistence type="predicted"/>
<dbReference type="PROSITE" id="PS51664">
    <property type="entry name" value="YCAO"/>
    <property type="match status" value="1"/>
</dbReference>
<accession>A0ABX3VVS3</accession>
<sequence>MYHPPLNRAPEAAQRFATGYWSTNGYAAGMNVSEALLHALNEVIERDALSHFLLQCGFGHAVGTSIVLRDGHLSALQADIERSSGSSIDVRVIPALAGNVAIAIGSRFDHRGCRLFGEGSSTNAAYAIERALTEYEELCAIADRTDPEEDANDRRLIDSYPFQRACYRCETVPSPVARAEFRSDPATETATVPAQLATKVQALGDAGYPVLGRTLFCGAEEADQDAPTVVQAVVLGAERFHLVTKGVVVEPIARLRTARTMRACRRCVRC</sequence>
<gene>
    <name evidence="2" type="ORF">AWB91_06230</name>
</gene>
<dbReference type="InterPro" id="IPR003776">
    <property type="entry name" value="YcaO-like_dom"/>
</dbReference>
<dbReference type="Gene3D" id="3.30.1330.230">
    <property type="match status" value="1"/>
</dbReference>
<dbReference type="Proteomes" id="UP000193801">
    <property type="component" value="Unassembled WGS sequence"/>
</dbReference>
<name>A0ABX3VVS3_9MYCO</name>
<evidence type="ECO:0000313" key="3">
    <source>
        <dbReference type="Proteomes" id="UP000193801"/>
    </source>
</evidence>